<dbReference type="PRINTS" id="PR00412">
    <property type="entry name" value="EPOXHYDRLASE"/>
</dbReference>
<gene>
    <name evidence="7" type="ORF">AALO_G00127750</name>
</gene>
<name>A0AAV6GLU6_9TELE</name>
<sequence length="410" mass="45616">MWAGVMERIIYCLTGRSANVVVPIETSEPADGFEFVEVKPGRVIRVRHIIPDRQVVDDYPNGDPDPNSTVEVELSDCNNTAPQESKASPDGLVVQQPQAMQRRRRKPKRTVVIDCERKITCCKGTHSDVALFFIHGVGGSLDIWGSQLDFFSHLGYEVVAPDLAGHGASSVPQVSAAYTFYALAEDVRAIFKRYARKRNILVGHSYGVSFCTFLAHEYPDEVHKMVMINGGGPTALEPSICSIFNLPACVLHCMSPCLSWSFLKAGFAHQGAKEKQLLKESNAFNVSSFVLRAMMSGQYWPEGDEVYHAEITVPTLLVHGMYDKFVPVEEDQRMAEILLLAFLKIINEGSHMVMMECPETVNTLLHEFFLWQPDAPRKPKQEAKPAPDNVSVSNGDTKPSSETKSKIKNK</sequence>
<evidence type="ECO:0000313" key="7">
    <source>
        <dbReference type="EMBL" id="KAG5276088.1"/>
    </source>
</evidence>
<keyword evidence="8" id="KW-1185">Reference proteome</keyword>
<dbReference type="EMBL" id="JADWDJ010000009">
    <property type="protein sequence ID" value="KAG5276088.1"/>
    <property type="molecule type" value="Genomic_DNA"/>
</dbReference>
<dbReference type="InterPro" id="IPR029058">
    <property type="entry name" value="AB_hydrolase_fold"/>
</dbReference>
<evidence type="ECO:0000256" key="1">
    <source>
        <dbReference type="ARBA" id="ARBA00008645"/>
    </source>
</evidence>
<feature type="domain" description="AB hydrolase-1" evidence="6">
    <location>
        <begin position="130"/>
        <end position="230"/>
    </location>
</feature>
<dbReference type="GO" id="GO:0005739">
    <property type="term" value="C:mitochondrion"/>
    <property type="evidence" value="ECO:0007669"/>
    <property type="project" value="TreeGrafter"/>
</dbReference>
<dbReference type="Gene3D" id="3.40.50.1820">
    <property type="entry name" value="alpha/beta hydrolase"/>
    <property type="match status" value="1"/>
</dbReference>
<comment type="caution">
    <text evidence="7">The sequence shown here is derived from an EMBL/GenBank/DDBJ whole genome shotgun (WGS) entry which is preliminary data.</text>
</comment>
<dbReference type="PANTHER" id="PTHR42886:SF83">
    <property type="entry name" value="PROTEIN ABHD8"/>
    <property type="match status" value="1"/>
</dbReference>
<feature type="region of interest" description="Disordered" evidence="5">
    <location>
        <begin position="376"/>
        <end position="410"/>
    </location>
</feature>
<dbReference type="GO" id="GO:0006654">
    <property type="term" value="P:phosphatidic acid biosynthetic process"/>
    <property type="evidence" value="ECO:0007669"/>
    <property type="project" value="TreeGrafter"/>
</dbReference>
<feature type="region of interest" description="Disordered" evidence="5">
    <location>
        <begin position="78"/>
        <end position="100"/>
    </location>
</feature>
<dbReference type="InterPro" id="IPR000073">
    <property type="entry name" value="AB_hydrolase_1"/>
</dbReference>
<dbReference type="GO" id="GO:1900226">
    <property type="term" value="P:negative regulation of NLRP3 inflammasome complex assembly"/>
    <property type="evidence" value="ECO:0007669"/>
    <property type="project" value="UniProtKB-ARBA"/>
</dbReference>
<proteinExistence type="inferred from homology"/>
<dbReference type="GO" id="GO:0052689">
    <property type="term" value="F:carboxylic ester hydrolase activity"/>
    <property type="evidence" value="ECO:0007669"/>
    <property type="project" value="TreeGrafter"/>
</dbReference>
<dbReference type="AlphaFoldDB" id="A0AAV6GLU6"/>
<dbReference type="SUPFAM" id="SSF53474">
    <property type="entry name" value="alpha/beta-Hydrolases"/>
    <property type="match status" value="1"/>
</dbReference>
<comment type="similarity">
    <text evidence="1">Belongs to the AB hydrolase superfamily.</text>
</comment>
<reference evidence="7" key="1">
    <citation type="submission" date="2020-10" db="EMBL/GenBank/DDBJ databases">
        <title>Chromosome-scale genome assembly of the Allis shad, Alosa alosa.</title>
        <authorList>
            <person name="Margot Z."/>
            <person name="Christophe K."/>
            <person name="Cabau C."/>
            <person name="Louis A."/>
            <person name="Berthelot C."/>
            <person name="Parey E."/>
            <person name="Roest Crollius H."/>
            <person name="Montfort J."/>
            <person name="Robinson-Rechavi M."/>
            <person name="Bucao C."/>
            <person name="Bouchez O."/>
            <person name="Gislard M."/>
            <person name="Lluch J."/>
            <person name="Milhes M."/>
            <person name="Lampietro C."/>
            <person name="Lopez Roques C."/>
            <person name="Donnadieu C."/>
            <person name="Braasch I."/>
            <person name="Desvignes T."/>
            <person name="Postlethwait J."/>
            <person name="Bobe J."/>
            <person name="Guiguen Y."/>
        </authorList>
    </citation>
    <scope>NUCLEOTIDE SEQUENCE</scope>
    <source>
        <strain evidence="7">M-15738</strain>
        <tissue evidence="7">Blood</tissue>
    </source>
</reference>
<dbReference type="GO" id="GO:0042171">
    <property type="term" value="F:lysophosphatidic acid acyltransferase activity"/>
    <property type="evidence" value="ECO:0007669"/>
    <property type="project" value="TreeGrafter"/>
</dbReference>
<evidence type="ECO:0000256" key="5">
    <source>
        <dbReference type="SAM" id="MobiDB-lite"/>
    </source>
</evidence>
<evidence type="ECO:0000313" key="8">
    <source>
        <dbReference type="Proteomes" id="UP000823561"/>
    </source>
</evidence>
<feature type="compositionally biased region" description="Basic and acidic residues" evidence="5">
    <location>
        <begin position="399"/>
        <end position="410"/>
    </location>
</feature>
<evidence type="ECO:0000259" key="6">
    <source>
        <dbReference type="Pfam" id="PF00561"/>
    </source>
</evidence>
<evidence type="ECO:0000256" key="2">
    <source>
        <dbReference type="ARBA" id="ARBA00022801"/>
    </source>
</evidence>
<dbReference type="Pfam" id="PF00561">
    <property type="entry name" value="Abhydrolase_1"/>
    <property type="match status" value="1"/>
</dbReference>
<dbReference type="PRINTS" id="PR00111">
    <property type="entry name" value="ABHYDROLASE"/>
</dbReference>
<dbReference type="FunFam" id="3.40.50.1820:FF:000017">
    <property type="entry name" value="Abhydrolase domain containing 8"/>
    <property type="match status" value="1"/>
</dbReference>
<organism evidence="7 8">
    <name type="scientific">Alosa alosa</name>
    <name type="common">allis shad</name>
    <dbReference type="NCBI Taxonomy" id="278164"/>
    <lineage>
        <taxon>Eukaryota</taxon>
        <taxon>Metazoa</taxon>
        <taxon>Chordata</taxon>
        <taxon>Craniata</taxon>
        <taxon>Vertebrata</taxon>
        <taxon>Euteleostomi</taxon>
        <taxon>Actinopterygii</taxon>
        <taxon>Neopterygii</taxon>
        <taxon>Teleostei</taxon>
        <taxon>Clupei</taxon>
        <taxon>Clupeiformes</taxon>
        <taxon>Clupeoidei</taxon>
        <taxon>Clupeidae</taxon>
        <taxon>Alosa</taxon>
    </lineage>
</organism>
<protein>
    <recommendedName>
        <fullName evidence="3">Protein ABHD8</fullName>
    </recommendedName>
    <alternativeName>
        <fullName evidence="4">Alpha/beta hydrolase domain-containing protein 8</fullName>
    </alternativeName>
</protein>
<accession>A0AAV6GLU6</accession>
<evidence type="ECO:0000256" key="3">
    <source>
        <dbReference type="ARBA" id="ARBA00039466"/>
    </source>
</evidence>
<evidence type="ECO:0000256" key="4">
    <source>
        <dbReference type="ARBA" id="ARBA00041848"/>
    </source>
</evidence>
<dbReference type="PANTHER" id="PTHR42886">
    <property type="entry name" value="RE40534P-RELATED"/>
    <property type="match status" value="1"/>
</dbReference>
<keyword evidence="2" id="KW-0378">Hydrolase</keyword>
<feature type="compositionally biased region" description="Basic and acidic residues" evidence="5">
    <location>
        <begin position="376"/>
        <end position="385"/>
    </location>
</feature>
<dbReference type="Proteomes" id="UP000823561">
    <property type="component" value="Chromosome 9"/>
</dbReference>
<dbReference type="InterPro" id="IPR000639">
    <property type="entry name" value="Epox_hydrolase-like"/>
</dbReference>
<dbReference type="GO" id="GO:0055088">
    <property type="term" value="P:lipid homeostasis"/>
    <property type="evidence" value="ECO:0007669"/>
    <property type="project" value="TreeGrafter"/>
</dbReference>